<comment type="caution">
    <text evidence="1">The sequence shown here is derived from an EMBL/GenBank/DDBJ whole genome shotgun (WGS) entry which is preliminary data.</text>
</comment>
<accession>A0A1F4XEI8</accession>
<protein>
    <recommendedName>
        <fullName evidence="3">SHS2 domain-containing protein</fullName>
    </recommendedName>
</protein>
<dbReference type="AlphaFoldDB" id="A0A1F4XEI8"/>
<organism evidence="1 2">
    <name type="scientific">Candidatus Adlerbacteria bacterium RIFCSPLOWO2_01_FULL_51_16</name>
    <dbReference type="NCBI Taxonomy" id="1797243"/>
    <lineage>
        <taxon>Bacteria</taxon>
        <taxon>Candidatus Adleribacteriota</taxon>
    </lineage>
</organism>
<evidence type="ECO:0008006" key="3">
    <source>
        <dbReference type="Google" id="ProtNLM"/>
    </source>
</evidence>
<evidence type="ECO:0000313" key="2">
    <source>
        <dbReference type="Proteomes" id="UP000176185"/>
    </source>
</evidence>
<dbReference type="EMBL" id="MEWX01000030">
    <property type="protein sequence ID" value="OGC80056.1"/>
    <property type="molecule type" value="Genomic_DNA"/>
</dbReference>
<proteinExistence type="predicted"/>
<dbReference type="STRING" id="1797243.A2943_01595"/>
<sequence>MFFGGGEEKPKGKTVVLLDVGSGSVAAALVQLLPEHQPKIFGALRKSLPLAHSVSAPALARAVASAAREALNHTSAVAARIRGHDKLSHVGEVARADIFLSPPWTTLEDNWQHEEALTAPLAVAVEEYFGEIPASLHPFGRALASVSNSIFPEEKTLIAVVNGEVTELLLVHNGNIVGRATTPLGHHLLLRTLRAHGGFTEAEARSALLVQPSHIEESLSSTAAHFTREFRDVARDLLADPSAGGPARSVYVVAHEPAGEWFAKALGGEALQDLFPEGGMVRALRAHHLTPYVGAHARPDLFLMLQTIFVDLPAGRQVAAS</sequence>
<gene>
    <name evidence="1" type="ORF">A2943_01595</name>
</gene>
<evidence type="ECO:0000313" key="1">
    <source>
        <dbReference type="EMBL" id="OGC80056.1"/>
    </source>
</evidence>
<reference evidence="1 2" key="1">
    <citation type="journal article" date="2016" name="Nat. Commun.">
        <title>Thousands of microbial genomes shed light on interconnected biogeochemical processes in an aquifer system.</title>
        <authorList>
            <person name="Anantharaman K."/>
            <person name="Brown C.T."/>
            <person name="Hug L.A."/>
            <person name="Sharon I."/>
            <person name="Castelle C.J."/>
            <person name="Probst A.J."/>
            <person name="Thomas B.C."/>
            <person name="Singh A."/>
            <person name="Wilkins M.J."/>
            <person name="Karaoz U."/>
            <person name="Brodie E.L."/>
            <person name="Williams K.H."/>
            <person name="Hubbard S.S."/>
            <person name="Banfield J.F."/>
        </authorList>
    </citation>
    <scope>NUCLEOTIDE SEQUENCE [LARGE SCALE GENOMIC DNA]</scope>
</reference>
<dbReference type="Proteomes" id="UP000176185">
    <property type="component" value="Unassembled WGS sequence"/>
</dbReference>
<name>A0A1F4XEI8_9BACT</name>